<dbReference type="Gene3D" id="3.40.50.1970">
    <property type="match status" value="1"/>
</dbReference>
<name>A0A532V273_UNCL8</name>
<organism evidence="3 4">
    <name type="scientific">candidate division LCP-89 bacterium B3_LCP</name>
    <dbReference type="NCBI Taxonomy" id="2012998"/>
    <lineage>
        <taxon>Bacteria</taxon>
        <taxon>Pseudomonadati</taxon>
        <taxon>Bacteria division LCP-89</taxon>
    </lineage>
</organism>
<dbReference type="GO" id="GO:0006189">
    <property type="term" value="P:'de novo' IMP biosynthetic process"/>
    <property type="evidence" value="ECO:0007669"/>
    <property type="project" value="InterPro"/>
</dbReference>
<evidence type="ECO:0000256" key="1">
    <source>
        <dbReference type="SAM" id="Phobius"/>
    </source>
</evidence>
<dbReference type="SUPFAM" id="SSF52255">
    <property type="entry name" value="N5-CAIR mutase (phosphoribosylaminoimidazole carboxylase, PurE)"/>
    <property type="match status" value="1"/>
</dbReference>
<evidence type="ECO:0000259" key="2">
    <source>
        <dbReference type="SMART" id="SM01001"/>
    </source>
</evidence>
<comment type="caution">
    <text evidence="3">The sequence shown here is derived from an EMBL/GenBank/DDBJ whole genome shotgun (WGS) entry which is preliminary data.</text>
</comment>
<dbReference type="NCBIfam" id="NF033503">
    <property type="entry name" value="LarB"/>
    <property type="match status" value="1"/>
</dbReference>
<dbReference type="PANTHER" id="PTHR43064">
    <property type="entry name" value="PHOSPHORIBOSYLAMINOIMIDAZOLE CARBOXYLASE-RELATED"/>
    <property type="match status" value="1"/>
</dbReference>
<dbReference type="InterPro" id="IPR039476">
    <property type="entry name" value="P2CMN_synthase_LarB"/>
</dbReference>
<evidence type="ECO:0000313" key="3">
    <source>
        <dbReference type="EMBL" id="TKJ41239.1"/>
    </source>
</evidence>
<protein>
    <submittedName>
        <fullName evidence="3">1-(5-phosphoribosyl)-5-amino-4-imidazole-carboxylate carboxylase</fullName>
    </submittedName>
</protein>
<proteinExistence type="predicted"/>
<feature type="domain" description="PurE" evidence="2">
    <location>
        <begin position="126"/>
        <end position="256"/>
    </location>
</feature>
<keyword evidence="1" id="KW-0812">Transmembrane</keyword>
<dbReference type="PANTHER" id="PTHR43064:SF1">
    <property type="entry name" value="SLL1489 PROTEIN"/>
    <property type="match status" value="1"/>
</dbReference>
<sequence length="258" mass="27884">MNENTIKSWLADFKAGKLNEEKLIGYLKNLPFEDLDFAKVDHHRSLRRGFPEVIYGEGKDIDQIVMIAQKINQHGNPALITRLNEDKIEALIKKYPDAKINRKARTALLGKDPKSKRSDKTDLQGMVMTAGTSDMDVAEEAAETLEAFGYNCDRLYDVGVAGLHRLMAHRERILKANAIAVIAGMEGALASVVGGLVEVPVIAVPTSVGYGANFNGISALLGMLTGCAGGVAVVNIDNGFAAGYMLAVILRNLESAKK</sequence>
<dbReference type="Pfam" id="PF00731">
    <property type="entry name" value="AIRC"/>
    <property type="match status" value="1"/>
</dbReference>
<evidence type="ECO:0000313" key="4">
    <source>
        <dbReference type="Proteomes" id="UP000319619"/>
    </source>
</evidence>
<feature type="transmembrane region" description="Helical" evidence="1">
    <location>
        <begin position="173"/>
        <end position="197"/>
    </location>
</feature>
<accession>A0A532V273</accession>
<gene>
    <name evidence="3" type="ORF">CEE37_06120</name>
</gene>
<dbReference type="AlphaFoldDB" id="A0A532V273"/>
<reference evidence="3 4" key="1">
    <citation type="submission" date="2017-06" db="EMBL/GenBank/DDBJ databases">
        <title>Novel microbial phyla capable of carbon fixation and sulfur reduction in deep-sea sediments.</title>
        <authorList>
            <person name="Huang J."/>
            <person name="Baker B."/>
            <person name="Wang Y."/>
        </authorList>
    </citation>
    <scope>NUCLEOTIDE SEQUENCE [LARGE SCALE GENOMIC DNA]</scope>
    <source>
        <strain evidence="3">B3_LCP</strain>
    </source>
</reference>
<dbReference type="GO" id="GO:0016787">
    <property type="term" value="F:hydrolase activity"/>
    <property type="evidence" value="ECO:0007669"/>
    <property type="project" value="InterPro"/>
</dbReference>
<dbReference type="InterPro" id="IPR000031">
    <property type="entry name" value="PurE_dom"/>
</dbReference>
<dbReference type="Proteomes" id="UP000319619">
    <property type="component" value="Unassembled WGS sequence"/>
</dbReference>
<keyword evidence="1" id="KW-0472">Membrane</keyword>
<feature type="transmembrane region" description="Helical" evidence="1">
    <location>
        <begin position="217"/>
        <end position="250"/>
    </location>
</feature>
<keyword evidence="1" id="KW-1133">Transmembrane helix</keyword>
<dbReference type="EMBL" id="NJBN01000003">
    <property type="protein sequence ID" value="TKJ41239.1"/>
    <property type="molecule type" value="Genomic_DNA"/>
</dbReference>
<dbReference type="SMART" id="SM01001">
    <property type="entry name" value="AIRC"/>
    <property type="match status" value="1"/>
</dbReference>